<proteinExistence type="predicted"/>
<comment type="caution">
    <text evidence="1">The sequence shown here is derived from an EMBL/GenBank/DDBJ whole genome shotgun (WGS) entry which is preliminary data.</text>
</comment>
<name>A0ABU5IF75_9BURK</name>
<evidence type="ECO:0000313" key="2">
    <source>
        <dbReference type="Proteomes" id="UP001293718"/>
    </source>
</evidence>
<dbReference type="RefSeq" id="WP_322465887.1">
    <property type="nucleotide sequence ID" value="NZ_JAXOJX010000020.1"/>
</dbReference>
<accession>A0ABU5IF75</accession>
<evidence type="ECO:0000313" key="1">
    <source>
        <dbReference type="EMBL" id="MDZ5457613.1"/>
    </source>
</evidence>
<gene>
    <name evidence="1" type="ORF">SM757_13620</name>
</gene>
<organism evidence="1 2">
    <name type="scientific">Azohydromonas lata</name>
    <dbReference type="NCBI Taxonomy" id="45677"/>
    <lineage>
        <taxon>Bacteria</taxon>
        <taxon>Pseudomonadati</taxon>
        <taxon>Pseudomonadota</taxon>
        <taxon>Betaproteobacteria</taxon>
        <taxon>Burkholderiales</taxon>
        <taxon>Sphaerotilaceae</taxon>
        <taxon>Azohydromonas</taxon>
    </lineage>
</organism>
<keyword evidence="2" id="KW-1185">Reference proteome</keyword>
<sequence length="219" mass="23089">MDDQAAAGFWQTVREQADALRAPLSTSPDEAGWDDVVAQVGAAMEVLEAAVREVDERLGVEATQAQDAGNVQLAITCGCNVEAMDEVLALVAAAPALPPGLSTVAFKQPVPAEVISGFGNMEFAGQEVAFDAVRFIARPAESGNGRYDIVCFAPSRVETPFDEGVPGSMAVQMVLGMGIGELKLMTCIGQIGVVLTDEPPQGAMTSWELNQVMDEHKVH</sequence>
<protein>
    <submittedName>
        <fullName evidence="1">Uncharacterized protein</fullName>
    </submittedName>
</protein>
<reference evidence="1 2" key="1">
    <citation type="submission" date="2023-11" db="EMBL/GenBank/DDBJ databases">
        <title>Draft genome of Azohydromonas lata strain H1 (DSM1123), a polyhydroxyalkanoate producer.</title>
        <authorList>
            <person name="Traversa D."/>
            <person name="D'Addabbo P."/>
            <person name="Pazzani C."/>
            <person name="Manzari C."/>
            <person name="Chiara M."/>
            <person name="Scrascia M."/>
        </authorList>
    </citation>
    <scope>NUCLEOTIDE SEQUENCE [LARGE SCALE GENOMIC DNA]</scope>
    <source>
        <strain evidence="1 2">H1</strain>
    </source>
</reference>
<dbReference type="EMBL" id="JAXOJX010000020">
    <property type="protein sequence ID" value="MDZ5457613.1"/>
    <property type="molecule type" value="Genomic_DNA"/>
</dbReference>
<dbReference type="Proteomes" id="UP001293718">
    <property type="component" value="Unassembled WGS sequence"/>
</dbReference>